<reference evidence="2 3" key="1">
    <citation type="submission" date="2021-04" db="EMBL/GenBank/DDBJ databases">
        <authorList>
            <person name="Bliznina A."/>
        </authorList>
    </citation>
    <scope>NUCLEOTIDE SEQUENCE [LARGE SCALE GENOMIC DNA]</scope>
</reference>
<evidence type="ECO:0000256" key="1">
    <source>
        <dbReference type="ARBA" id="ARBA00009024"/>
    </source>
</evidence>
<accession>A0ABN7SVP7</accession>
<name>A0ABN7SVP7_OIKDI</name>
<sequence>MTVTEQPEEFKGPSNEFRNGLFSCCSDVGICCKTCWCPCLSHKAVNEKMNQPGTATCLLSCWCPITWFCISSNQRGQIRKLRGIDGSAFKDFLLSCCCLWCVMIQNEVEVTPKADDQQF</sequence>
<organism evidence="2 3">
    <name type="scientific">Oikopleura dioica</name>
    <name type="common">Tunicate</name>
    <dbReference type="NCBI Taxonomy" id="34765"/>
    <lineage>
        <taxon>Eukaryota</taxon>
        <taxon>Metazoa</taxon>
        <taxon>Chordata</taxon>
        <taxon>Tunicata</taxon>
        <taxon>Appendicularia</taxon>
        <taxon>Copelata</taxon>
        <taxon>Oikopleuridae</taxon>
        <taxon>Oikopleura</taxon>
    </lineage>
</organism>
<evidence type="ECO:0000313" key="3">
    <source>
        <dbReference type="Proteomes" id="UP001158576"/>
    </source>
</evidence>
<dbReference type="InterPro" id="IPR006461">
    <property type="entry name" value="PLAC_motif_containing"/>
</dbReference>
<keyword evidence="3" id="KW-1185">Reference proteome</keyword>
<dbReference type="SUPFAM" id="SSF143990">
    <property type="entry name" value="YbiA-like"/>
    <property type="match status" value="1"/>
</dbReference>
<dbReference type="InterPro" id="IPR037238">
    <property type="entry name" value="YbiA-like_sf"/>
</dbReference>
<protein>
    <submittedName>
        <fullName evidence="2">Oidioi.mRNA.OKI2018_I69.chr1.g3921.t1.cds</fullName>
    </submittedName>
</protein>
<dbReference type="Pfam" id="PF04749">
    <property type="entry name" value="PLAC8"/>
    <property type="match status" value="1"/>
</dbReference>
<evidence type="ECO:0000313" key="2">
    <source>
        <dbReference type="EMBL" id="CAG5108713.1"/>
    </source>
</evidence>
<gene>
    <name evidence="2" type="ORF">OKIOD_LOCUS12686</name>
</gene>
<dbReference type="EMBL" id="OU015566">
    <property type="protein sequence ID" value="CAG5108713.1"/>
    <property type="molecule type" value="Genomic_DNA"/>
</dbReference>
<comment type="similarity">
    <text evidence="1">Belongs to the cornifelin family.</text>
</comment>
<dbReference type="NCBIfam" id="TIGR01571">
    <property type="entry name" value="A_thal_Cys_rich"/>
    <property type="match status" value="1"/>
</dbReference>
<dbReference type="Proteomes" id="UP001158576">
    <property type="component" value="Chromosome 1"/>
</dbReference>
<proteinExistence type="inferred from homology"/>
<dbReference type="PANTHER" id="PTHR15907">
    <property type="entry name" value="DUF614 FAMILY PROTEIN-RELATED"/>
    <property type="match status" value="1"/>
</dbReference>